<dbReference type="OrthoDB" id="3380567at2"/>
<evidence type="ECO:0000313" key="3">
    <source>
        <dbReference type="Proteomes" id="UP000186004"/>
    </source>
</evidence>
<keyword evidence="1" id="KW-0732">Signal</keyword>
<evidence type="ECO:0000256" key="1">
    <source>
        <dbReference type="SAM" id="SignalP"/>
    </source>
</evidence>
<gene>
    <name evidence="2" type="ORF">SAMN05444858_113149</name>
</gene>
<dbReference type="PROSITE" id="PS51257">
    <property type="entry name" value="PROKAR_LIPOPROTEIN"/>
    <property type="match status" value="1"/>
</dbReference>
<dbReference type="RefSeq" id="WP_076472159.1">
    <property type="nucleotide sequence ID" value="NZ_FTNF01000013.1"/>
</dbReference>
<sequence>MRRLATVAALTALLAGCSPDTSALDAQKPVQQKVTLEVALIGPIEFFDMVVQWGHNNVETQEERTPAPNWVKDLTLTWPDDKYVYVTASAQKKPSVDDRLAFVNGQPSVECRLRINGQVVETDTSAAPQCDFNLSATPPPGPSASAG</sequence>
<dbReference type="Proteomes" id="UP000186004">
    <property type="component" value="Unassembled WGS sequence"/>
</dbReference>
<accession>A0A1N7CM84</accession>
<evidence type="ECO:0000313" key="2">
    <source>
        <dbReference type="EMBL" id="SIR64712.1"/>
    </source>
</evidence>
<dbReference type="AlphaFoldDB" id="A0A1N7CM84"/>
<feature type="signal peptide" evidence="1">
    <location>
        <begin position="1"/>
        <end position="23"/>
    </location>
</feature>
<name>A0A1N7CM84_9ACTN</name>
<organism evidence="2 3">
    <name type="scientific">Micromonospora avicenniae</name>
    <dbReference type="NCBI Taxonomy" id="1198245"/>
    <lineage>
        <taxon>Bacteria</taxon>
        <taxon>Bacillati</taxon>
        <taxon>Actinomycetota</taxon>
        <taxon>Actinomycetes</taxon>
        <taxon>Micromonosporales</taxon>
        <taxon>Micromonosporaceae</taxon>
        <taxon>Micromonospora</taxon>
    </lineage>
</organism>
<proteinExistence type="predicted"/>
<feature type="chain" id="PRO_5013156533" evidence="1">
    <location>
        <begin position="24"/>
        <end position="147"/>
    </location>
</feature>
<protein>
    <submittedName>
        <fullName evidence="2">Uncharacterized protein</fullName>
    </submittedName>
</protein>
<dbReference type="STRING" id="1198245.SAMN05444858_113149"/>
<reference evidence="2 3" key="1">
    <citation type="submission" date="2017-01" db="EMBL/GenBank/DDBJ databases">
        <authorList>
            <person name="Mah S.A."/>
            <person name="Swanson W.J."/>
            <person name="Moy G.W."/>
            <person name="Vacquier V.D."/>
        </authorList>
    </citation>
    <scope>NUCLEOTIDE SEQUENCE [LARGE SCALE GENOMIC DNA]</scope>
    <source>
        <strain evidence="2 3">DSM 45758</strain>
    </source>
</reference>
<dbReference type="EMBL" id="FTNF01000013">
    <property type="protein sequence ID" value="SIR64712.1"/>
    <property type="molecule type" value="Genomic_DNA"/>
</dbReference>
<keyword evidence="3" id="KW-1185">Reference proteome</keyword>